<reference evidence="2" key="1">
    <citation type="submission" date="2023-06" db="EMBL/GenBank/DDBJ databases">
        <title>Genome-scale phylogeny and comparative genomics of the fungal order Sordariales.</title>
        <authorList>
            <consortium name="Lawrence Berkeley National Laboratory"/>
            <person name="Hensen N."/>
            <person name="Bonometti L."/>
            <person name="Westerberg I."/>
            <person name="Brannstrom I.O."/>
            <person name="Guillou S."/>
            <person name="Cros-Aarteil S."/>
            <person name="Calhoun S."/>
            <person name="Haridas S."/>
            <person name="Kuo A."/>
            <person name="Mondo S."/>
            <person name="Pangilinan J."/>
            <person name="Riley R."/>
            <person name="Labutti K."/>
            <person name="Andreopoulos B."/>
            <person name="Lipzen A."/>
            <person name="Chen C."/>
            <person name="Yanf M."/>
            <person name="Daum C."/>
            <person name="Ng V."/>
            <person name="Clum A."/>
            <person name="Steindorff A."/>
            <person name="Ohm R."/>
            <person name="Martin F."/>
            <person name="Silar P."/>
            <person name="Natvig D."/>
            <person name="Lalanne C."/>
            <person name="Gautier V."/>
            <person name="Ament-Velasquez S.L."/>
            <person name="Kruys A."/>
            <person name="Hutchinson M.I."/>
            <person name="Powell A.J."/>
            <person name="Barry K."/>
            <person name="Miller A.N."/>
            <person name="Grigoriev I.V."/>
            <person name="Debuchy R."/>
            <person name="Gladieux P."/>
            <person name="Thoren M.H."/>
            <person name="Johannesson H."/>
        </authorList>
    </citation>
    <scope>NUCLEOTIDE SEQUENCE</scope>
    <source>
        <strain evidence="2">CBS 540.89</strain>
    </source>
</reference>
<feature type="compositionally biased region" description="Basic and acidic residues" evidence="1">
    <location>
        <begin position="128"/>
        <end position="138"/>
    </location>
</feature>
<feature type="region of interest" description="Disordered" evidence="1">
    <location>
        <begin position="56"/>
        <end position="353"/>
    </location>
</feature>
<feature type="compositionally biased region" description="Polar residues" evidence="1">
    <location>
        <begin position="143"/>
        <end position="165"/>
    </location>
</feature>
<evidence type="ECO:0000256" key="1">
    <source>
        <dbReference type="SAM" id="MobiDB-lite"/>
    </source>
</evidence>
<feature type="compositionally biased region" description="Polar residues" evidence="1">
    <location>
        <begin position="292"/>
        <end position="305"/>
    </location>
</feature>
<dbReference type="AlphaFoldDB" id="A0AA40ATB7"/>
<feature type="region of interest" description="Disordered" evidence="1">
    <location>
        <begin position="369"/>
        <end position="472"/>
    </location>
</feature>
<sequence length="472" mass="50321">MLTGNGDEKDTPSAGSPALGGLSALLDEVVEEIWFNEEAEEEVGVRGDDFASASCSRPTVEAEKPLPPLPSTTFEGHGSWRRKPRFRPSLSAVRDVSPVPPVPNCPPPPPPTMSMLNRTEASSDEMGPADKGKGKAVDEEQTASRPTFRQQLATSPADTQAGLSFSSAAPPIPRLPSPLPSFVRRMTETSAPPRLADRPLHPDLFRERVPVVTASQPTPTTVPQTRPPIPQVTPFIHSPSPKRASAATMAPTDRPVTPPQVARPELKSRWSPSPAPSPTKVQQLMKAMSFANLRSQKSKTNLPDQPSSSSVPPPVPPLPPTTPKTTKRSSNRSSAGTKKSSGSFGRGTSPSHKAHYMAAASCLDPTFMAHDTTGVTRPRTASERTSASSTIGTALSRQASTITPERTQAELPPLSPLPPLSAFPPVPHMSAAPSSPPRPTGPCRKISMPTLFPRKKKSSVGKKEDIDEEEDN</sequence>
<keyword evidence="3" id="KW-1185">Reference proteome</keyword>
<feature type="compositionally biased region" description="Pro residues" evidence="1">
    <location>
        <begin position="413"/>
        <end position="427"/>
    </location>
</feature>
<feature type="compositionally biased region" description="Basic and acidic residues" evidence="1">
    <location>
        <begin position="1"/>
        <end position="11"/>
    </location>
</feature>
<feature type="compositionally biased region" description="Polar residues" evidence="1">
    <location>
        <begin position="391"/>
        <end position="406"/>
    </location>
</feature>
<dbReference type="Proteomes" id="UP001172159">
    <property type="component" value="Unassembled WGS sequence"/>
</dbReference>
<feature type="compositionally biased region" description="Pro residues" evidence="1">
    <location>
        <begin position="311"/>
        <end position="322"/>
    </location>
</feature>
<accession>A0AA40ATB7</accession>
<proteinExistence type="predicted"/>
<protein>
    <submittedName>
        <fullName evidence="2">Uncharacterized protein</fullName>
    </submittedName>
</protein>
<feature type="compositionally biased region" description="Low complexity" evidence="1">
    <location>
        <begin position="376"/>
        <end position="390"/>
    </location>
</feature>
<feature type="compositionally biased region" description="Low complexity" evidence="1">
    <location>
        <begin position="210"/>
        <end position="224"/>
    </location>
</feature>
<comment type="caution">
    <text evidence="2">The sequence shown here is derived from an EMBL/GenBank/DDBJ whole genome shotgun (WGS) entry which is preliminary data.</text>
</comment>
<feature type="compositionally biased region" description="Pro residues" evidence="1">
    <location>
        <begin position="98"/>
        <end position="112"/>
    </location>
</feature>
<dbReference type="EMBL" id="JAUKTV010000012">
    <property type="protein sequence ID" value="KAK0721556.1"/>
    <property type="molecule type" value="Genomic_DNA"/>
</dbReference>
<feature type="compositionally biased region" description="Polar residues" evidence="1">
    <location>
        <begin position="335"/>
        <end position="351"/>
    </location>
</feature>
<organism evidence="2 3">
    <name type="scientific">Apiosordaria backusii</name>
    <dbReference type="NCBI Taxonomy" id="314023"/>
    <lineage>
        <taxon>Eukaryota</taxon>
        <taxon>Fungi</taxon>
        <taxon>Dikarya</taxon>
        <taxon>Ascomycota</taxon>
        <taxon>Pezizomycotina</taxon>
        <taxon>Sordariomycetes</taxon>
        <taxon>Sordariomycetidae</taxon>
        <taxon>Sordariales</taxon>
        <taxon>Lasiosphaeriaceae</taxon>
        <taxon>Apiosordaria</taxon>
    </lineage>
</organism>
<feature type="region of interest" description="Disordered" evidence="1">
    <location>
        <begin position="1"/>
        <end position="20"/>
    </location>
</feature>
<gene>
    <name evidence="2" type="ORF">B0T21DRAFT_414732</name>
</gene>
<feature type="compositionally biased region" description="Basic and acidic residues" evidence="1">
    <location>
        <begin position="195"/>
        <end position="209"/>
    </location>
</feature>
<evidence type="ECO:0000313" key="2">
    <source>
        <dbReference type="EMBL" id="KAK0721556.1"/>
    </source>
</evidence>
<evidence type="ECO:0000313" key="3">
    <source>
        <dbReference type="Proteomes" id="UP001172159"/>
    </source>
</evidence>
<name>A0AA40ATB7_9PEZI</name>
<feature type="compositionally biased region" description="Pro residues" evidence="1">
    <location>
        <begin position="170"/>
        <end position="179"/>
    </location>
</feature>